<gene>
    <name evidence="2" type="ORF">S06H3_46237</name>
</gene>
<dbReference type="GO" id="GO:0008800">
    <property type="term" value="F:beta-lactamase activity"/>
    <property type="evidence" value="ECO:0007669"/>
    <property type="project" value="InterPro"/>
</dbReference>
<feature type="non-terminal residue" evidence="2">
    <location>
        <position position="256"/>
    </location>
</feature>
<dbReference type="Gene3D" id="3.40.710.10">
    <property type="entry name" value="DD-peptidase/beta-lactamase superfamily"/>
    <property type="match status" value="1"/>
</dbReference>
<feature type="domain" description="Beta-lactamase class A catalytic" evidence="1">
    <location>
        <begin position="51"/>
        <end position="228"/>
    </location>
</feature>
<dbReference type="Pfam" id="PF13354">
    <property type="entry name" value="Beta-lactamase2"/>
    <property type="match status" value="1"/>
</dbReference>
<dbReference type="InterPro" id="IPR045155">
    <property type="entry name" value="Beta-lactam_cat"/>
</dbReference>
<accession>X1N6Y3</accession>
<evidence type="ECO:0000313" key="2">
    <source>
        <dbReference type="EMBL" id="GAI39358.1"/>
    </source>
</evidence>
<organism evidence="2">
    <name type="scientific">marine sediment metagenome</name>
    <dbReference type="NCBI Taxonomy" id="412755"/>
    <lineage>
        <taxon>unclassified sequences</taxon>
        <taxon>metagenomes</taxon>
        <taxon>ecological metagenomes</taxon>
    </lineage>
</organism>
<dbReference type="EMBL" id="BARV01028947">
    <property type="protein sequence ID" value="GAI39358.1"/>
    <property type="molecule type" value="Genomic_DNA"/>
</dbReference>
<dbReference type="GO" id="GO:0030655">
    <property type="term" value="P:beta-lactam antibiotic catabolic process"/>
    <property type="evidence" value="ECO:0007669"/>
    <property type="project" value="InterPro"/>
</dbReference>
<comment type="caution">
    <text evidence="2">The sequence shown here is derived from an EMBL/GenBank/DDBJ whole genome shotgun (WGS) entry which is preliminary data.</text>
</comment>
<name>X1N6Y3_9ZZZZ</name>
<evidence type="ECO:0000259" key="1">
    <source>
        <dbReference type="Pfam" id="PF13354"/>
    </source>
</evidence>
<dbReference type="GO" id="GO:0046677">
    <property type="term" value="P:response to antibiotic"/>
    <property type="evidence" value="ECO:0007669"/>
    <property type="project" value="InterPro"/>
</dbReference>
<dbReference type="InterPro" id="IPR012338">
    <property type="entry name" value="Beta-lactam/transpept-like"/>
</dbReference>
<proteinExistence type="predicted"/>
<protein>
    <recommendedName>
        <fullName evidence="1">Beta-lactamase class A catalytic domain-containing protein</fullName>
    </recommendedName>
</protein>
<dbReference type="AlphaFoldDB" id="X1N6Y3"/>
<reference evidence="2" key="1">
    <citation type="journal article" date="2014" name="Front. Microbiol.">
        <title>High frequency of phylogenetically diverse reductive dehalogenase-homologous genes in deep subseafloor sedimentary metagenomes.</title>
        <authorList>
            <person name="Kawai M."/>
            <person name="Futagami T."/>
            <person name="Toyoda A."/>
            <person name="Takaki Y."/>
            <person name="Nishi S."/>
            <person name="Hori S."/>
            <person name="Arai W."/>
            <person name="Tsubouchi T."/>
            <person name="Morono Y."/>
            <person name="Uchiyama I."/>
            <person name="Ito T."/>
            <person name="Fujiyama A."/>
            <person name="Inagaki F."/>
            <person name="Takami H."/>
        </authorList>
    </citation>
    <scope>NUCLEOTIDE SEQUENCE</scope>
    <source>
        <strain evidence="2">Expedition CK06-06</strain>
    </source>
</reference>
<sequence>MADFPGFYSIYIKNLATGEEFADDADVAYAGMSILKIAIMVEAYHHLDGPPDVDTTKILTETMTLSGNFTANLLLRYTIGDGDAYEGVRRLNESVRYLGLVNTFMATPYDEDVLPQHISTPANQRTDVDTNPDPFMQTTPKDIGRLLEMIYQCASGGGTLIAAYPNELTPDECQAMLDIMSQNHIGALIEAGMPEGTRVAHKHGWVGDTHGDAGIVFTLGGDYVLSVYLYHKDWLEWDISSPLIARISEATYNYFN</sequence>
<dbReference type="SUPFAM" id="SSF56601">
    <property type="entry name" value="beta-lactamase/transpeptidase-like"/>
    <property type="match status" value="1"/>
</dbReference>
<dbReference type="PANTHER" id="PTHR35333:SF3">
    <property type="entry name" value="BETA-LACTAMASE-TYPE TRANSPEPTIDASE FOLD CONTAINING PROTEIN"/>
    <property type="match status" value="1"/>
</dbReference>
<dbReference type="PANTHER" id="PTHR35333">
    <property type="entry name" value="BETA-LACTAMASE"/>
    <property type="match status" value="1"/>
</dbReference>
<dbReference type="InterPro" id="IPR000871">
    <property type="entry name" value="Beta-lactam_class-A"/>
</dbReference>